<dbReference type="EMBL" id="CP058554">
    <property type="protein sequence ID" value="QMV71564.1"/>
    <property type="molecule type" value="Genomic_DNA"/>
</dbReference>
<dbReference type="GO" id="GO:0016706">
    <property type="term" value="F:2-oxoglutarate-dependent dioxygenase activity"/>
    <property type="evidence" value="ECO:0007669"/>
    <property type="project" value="UniProtKB-ARBA"/>
</dbReference>
<dbReference type="SUPFAM" id="SSF51197">
    <property type="entry name" value="Clavaminate synthase-like"/>
    <property type="match status" value="1"/>
</dbReference>
<proteinExistence type="predicted"/>
<accession>A0A7G5EC39</accession>
<dbReference type="RefSeq" id="WP_182326000.1">
    <property type="nucleotide sequence ID" value="NZ_CP058554.1"/>
</dbReference>
<name>A0A7G5EC39_9BURK</name>
<keyword evidence="2" id="KW-1185">Reference proteome</keyword>
<dbReference type="Gene3D" id="2.60.120.620">
    <property type="entry name" value="q2cbj1_9rhob like domain"/>
    <property type="match status" value="1"/>
</dbReference>
<dbReference type="Proteomes" id="UP000515240">
    <property type="component" value="Chromosome"/>
</dbReference>
<organism evidence="1 2">
    <name type="scientific">Comamonas piscis</name>
    <dbReference type="NCBI Taxonomy" id="1562974"/>
    <lineage>
        <taxon>Bacteria</taxon>
        <taxon>Pseudomonadati</taxon>
        <taxon>Pseudomonadota</taxon>
        <taxon>Betaproteobacteria</taxon>
        <taxon>Burkholderiales</taxon>
        <taxon>Comamonadaceae</taxon>
        <taxon>Comamonas</taxon>
    </lineage>
</organism>
<sequence length="221" mass="23441">MAVDALARDGFALVSGVLDADGCAAALADLQDQTGSGPGSRDLLSLPWCQRLAVQLRGCAGLSGLIPHGHQAVQCTYFEKSLGTNWLVALHQDLAIPVQARVEHPALRGWSIKEEAQFVQPPPHVLEQLVALRLHLDDCGPDDGPLRVVPGSHAMGVIDSAQAAQIRDDRGEVACPAAQGAALVMRPLLLHASSKARGSSHRRVLHFLFGPAQLPYGLAWA</sequence>
<dbReference type="KEGG" id="cpis:HS961_01230"/>
<keyword evidence="1" id="KW-0560">Oxidoreductase</keyword>
<dbReference type="Pfam" id="PF05721">
    <property type="entry name" value="PhyH"/>
    <property type="match status" value="1"/>
</dbReference>
<protein>
    <submittedName>
        <fullName evidence="1">Phytanoyl-CoA dioxygenase family protein</fullName>
    </submittedName>
</protein>
<dbReference type="InterPro" id="IPR008775">
    <property type="entry name" value="Phytyl_CoA_dOase-like"/>
</dbReference>
<reference evidence="1 2" key="1">
    <citation type="journal article" date="2020" name="G3 (Bethesda)">
        <title>CeMbio - The Caenorhabditis elegans Microbiome Resource.</title>
        <authorList>
            <person name="Dirksen P."/>
            <person name="Assie A."/>
            <person name="Zimmermann J."/>
            <person name="Zhang F."/>
            <person name="Tietje A.M."/>
            <person name="Marsh S.A."/>
            <person name="Felix M.A."/>
            <person name="Shapira M."/>
            <person name="Kaleta C."/>
            <person name="Schulenburg H."/>
            <person name="Samuel B."/>
        </authorList>
    </citation>
    <scope>NUCLEOTIDE SEQUENCE [LARGE SCALE GENOMIC DNA]</scope>
    <source>
        <strain evidence="1 2">BIGb0172</strain>
    </source>
</reference>
<gene>
    <name evidence="1" type="ORF">HS961_01230</name>
</gene>
<dbReference type="AlphaFoldDB" id="A0A7G5EC39"/>
<evidence type="ECO:0000313" key="1">
    <source>
        <dbReference type="EMBL" id="QMV71564.1"/>
    </source>
</evidence>
<evidence type="ECO:0000313" key="2">
    <source>
        <dbReference type="Proteomes" id="UP000515240"/>
    </source>
</evidence>
<keyword evidence="1" id="KW-0223">Dioxygenase</keyword>